<sequence>MIQRYSKGLLLALLLLAIPVQGQAAHRERVGEFYIDVPAQLRKGTTRSLKSYVSKLLSKEYVSAAKLYDPPFEGLEDKLYISVKREKAVPIIAGGVSSFSGNEEGLAAALYDGTIRIWSEYSCSKVRLPDGGGAEKVGYGAGSSMLAATDKNGRRLYVYDLKQCSRVPGDIPLEHGPVKFMAVSRTGDWLGLIDSFNTLLCGPVTGPLDEISVLEGTPLYLGYTPGQGVLVTIEASGNIIKTGMKNKERLDSDEVPGGPFVSAKMSGYVVHMIRDDGHEVYWDLRKRAVVEKSDALKQQPSWIYEQAGSLVYSTGVDRWKITEHFGLPLFIVSHSAKEKLLRVRDLDGKTRYYSTLDGKEISEASAADWKMVSAKNGVYKVGKARFRLYDPVYQKGIQRLYCRHIEGLGFYLWWEQVGRFGNHNPHPMELPVRESILADKPALWVPLIEGEIR</sequence>
<evidence type="ECO:0008006" key="4">
    <source>
        <dbReference type="Google" id="ProtNLM"/>
    </source>
</evidence>
<protein>
    <recommendedName>
        <fullName evidence="4">WD40 repeat domain-containing protein</fullName>
    </recommendedName>
</protein>
<dbReference type="KEGG" id="dhy:DESAM_20714"/>
<proteinExistence type="predicted"/>
<gene>
    <name evidence="2" type="ORF">DESAM_20714</name>
</gene>
<dbReference type="STRING" id="1121451.DESAM_20714"/>
<evidence type="ECO:0000256" key="1">
    <source>
        <dbReference type="SAM" id="SignalP"/>
    </source>
</evidence>
<dbReference type="AlphaFoldDB" id="L0RBS9"/>
<dbReference type="Proteomes" id="UP000010808">
    <property type="component" value="Chromosome"/>
</dbReference>
<dbReference type="PATRIC" id="fig|1121451.3.peg.974"/>
<organism evidence="2 3">
    <name type="scientific">Maridesulfovibrio hydrothermalis AM13 = DSM 14728</name>
    <dbReference type="NCBI Taxonomy" id="1121451"/>
    <lineage>
        <taxon>Bacteria</taxon>
        <taxon>Pseudomonadati</taxon>
        <taxon>Thermodesulfobacteriota</taxon>
        <taxon>Desulfovibrionia</taxon>
        <taxon>Desulfovibrionales</taxon>
        <taxon>Desulfovibrionaceae</taxon>
        <taxon>Maridesulfovibrio</taxon>
    </lineage>
</organism>
<evidence type="ECO:0000313" key="3">
    <source>
        <dbReference type="Proteomes" id="UP000010808"/>
    </source>
</evidence>
<accession>L0RBS9</accession>
<dbReference type="EMBL" id="FO203522">
    <property type="protein sequence ID" value="CCO23001.1"/>
    <property type="molecule type" value="Genomic_DNA"/>
</dbReference>
<feature type="signal peptide" evidence="1">
    <location>
        <begin position="1"/>
        <end position="24"/>
    </location>
</feature>
<keyword evidence="1" id="KW-0732">Signal</keyword>
<feature type="chain" id="PRO_5003947805" description="WD40 repeat domain-containing protein" evidence="1">
    <location>
        <begin position="25"/>
        <end position="453"/>
    </location>
</feature>
<name>L0RBS9_9BACT</name>
<keyword evidence="3" id="KW-1185">Reference proteome</keyword>
<dbReference type="SUPFAM" id="SSF82171">
    <property type="entry name" value="DPP6 N-terminal domain-like"/>
    <property type="match status" value="1"/>
</dbReference>
<dbReference type="RefSeq" id="WP_015335606.1">
    <property type="nucleotide sequence ID" value="NC_020055.1"/>
</dbReference>
<reference evidence="2 3" key="1">
    <citation type="submission" date="2012-10" db="EMBL/GenBank/DDBJ databases">
        <authorList>
            <person name="Genoscope - CEA"/>
        </authorList>
    </citation>
    <scope>NUCLEOTIDE SEQUENCE [LARGE SCALE GENOMIC DNA]</scope>
    <source>
        <strain evidence="3">AM13 / DSM 14728</strain>
    </source>
</reference>
<evidence type="ECO:0000313" key="2">
    <source>
        <dbReference type="EMBL" id="CCO23001.1"/>
    </source>
</evidence>
<dbReference type="HOGENOM" id="CLU_603731_0_0_7"/>
<dbReference type="eggNOG" id="ENOG5031W2Y">
    <property type="taxonomic scope" value="Bacteria"/>
</dbReference>